<dbReference type="SUPFAM" id="SSF56935">
    <property type="entry name" value="Porins"/>
    <property type="match status" value="1"/>
</dbReference>
<dbReference type="InterPro" id="IPR012910">
    <property type="entry name" value="Plug_dom"/>
</dbReference>
<keyword evidence="2" id="KW-0813">Transport</keyword>
<evidence type="ECO:0000256" key="5">
    <source>
        <dbReference type="ARBA" id="ARBA00023136"/>
    </source>
</evidence>
<keyword evidence="3" id="KW-1134">Transmembrane beta strand</keyword>
<feature type="domain" description="TonB-dependent receptor plug" evidence="8">
    <location>
        <begin position="130"/>
        <end position="234"/>
    </location>
</feature>
<evidence type="ECO:0000256" key="3">
    <source>
        <dbReference type="ARBA" id="ARBA00022452"/>
    </source>
</evidence>
<dbReference type="HOGENOM" id="CLU_006298_1_0_10"/>
<dbReference type="InterPro" id="IPR057601">
    <property type="entry name" value="Oar-like_b-barrel"/>
</dbReference>
<dbReference type="GO" id="GO:0015344">
    <property type="term" value="F:siderophore uptake transmembrane transporter activity"/>
    <property type="evidence" value="ECO:0007669"/>
    <property type="project" value="TreeGrafter"/>
</dbReference>
<dbReference type="SUPFAM" id="SSF49464">
    <property type="entry name" value="Carboxypeptidase regulatory domain-like"/>
    <property type="match status" value="1"/>
</dbReference>
<keyword evidence="7" id="KW-0732">Signal</keyword>
<protein>
    <submittedName>
        <fullName evidence="10">TonB-dependent receptor plug domain protein</fullName>
    </submittedName>
</protein>
<dbReference type="Gene3D" id="2.60.40.1120">
    <property type="entry name" value="Carboxypeptidase-like, regulatory domain"/>
    <property type="match status" value="1"/>
</dbReference>
<dbReference type="Pfam" id="PF07715">
    <property type="entry name" value="Plug"/>
    <property type="match status" value="1"/>
</dbReference>
<proteinExistence type="predicted"/>
<evidence type="ECO:0000256" key="4">
    <source>
        <dbReference type="ARBA" id="ARBA00022692"/>
    </source>
</evidence>
<evidence type="ECO:0000256" key="1">
    <source>
        <dbReference type="ARBA" id="ARBA00004571"/>
    </source>
</evidence>
<comment type="caution">
    <text evidence="10">The sequence shown here is derived from an EMBL/GenBank/DDBJ whole genome shotgun (WGS) entry which is preliminary data.</text>
</comment>
<keyword evidence="11" id="KW-1185">Reference proteome</keyword>
<evidence type="ECO:0000256" key="2">
    <source>
        <dbReference type="ARBA" id="ARBA00022448"/>
    </source>
</evidence>
<reference evidence="10 11" key="1">
    <citation type="submission" date="2011-01" db="EMBL/GenBank/DDBJ databases">
        <authorList>
            <person name="Muzny D."/>
            <person name="Qin X."/>
            <person name="Deng J."/>
            <person name="Jiang H."/>
            <person name="Liu Y."/>
            <person name="Qu J."/>
            <person name="Song X.-Z."/>
            <person name="Zhang L."/>
            <person name="Thornton R."/>
            <person name="Coyle M."/>
            <person name="Francisco L."/>
            <person name="Jackson L."/>
            <person name="Javaid M."/>
            <person name="Korchina V."/>
            <person name="Kovar C."/>
            <person name="Mata R."/>
            <person name="Mathew T."/>
            <person name="Ngo R."/>
            <person name="Nguyen L."/>
            <person name="Nguyen N."/>
            <person name="Okwuonu G."/>
            <person name="Ongeri F."/>
            <person name="Pham C."/>
            <person name="Simmons D."/>
            <person name="Wilczek-Boney K."/>
            <person name="Hale W."/>
            <person name="Jakkamsetti A."/>
            <person name="Pham P."/>
            <person name="Ruth R."/>
            <person name="San Lucas F."/>
            <person name="Warren J."/>
            <person name="Zhang J."/>
            <person name="Zhao Z."/>
            <person name="Zhou C."/>
            <person name="Zhu D."/>
            <person name="Lee S."/>
            <person name="Bess C."/>
            <person name="Blankenburg K."/>
            <person name="Forbes L."/>
            <person name="Fu Q."/>
            <person name="Gubbala S."/>
            <person name="Hirani K."/>
            <person name="Jayaseelan J.C."/>
            <person name="Lara F."/>
            <person name="Munidasa M."/>
            <person name="Palculict T."/>
            <person name="Patil S."/>
            <person name="Pu L.-L."/>
            <person name="Saada N."/>
            <person name="Tang L."/>
            <person name="Weissenberger G."/>
            <person name="Zhu Y."/>
            <person name="Hemphill L."/>
            <person name="Shang Y."/>
            <person name="Youmans B."/>
            <person name="Ayvaz T."/>
            <person name="Ross M."/>
            <person name="Santibanez J."/>
            <person name="Aqrawi P."/>
            <person name="Gross S."/>
            <person name="Joshi V."/>
            <person name="Fowler G."/>
            <person name="Nazareth L."/>
            <person name="Reid J."/>
            <person name="Worley K."/>
            <person name="Petrosino J."/>
            <person name="Highlander S."/>
            <person name="Gibbs R."/>
        </authorList>
    </citation>
    <scope>NUCLEOTIDE SEQUENCE [LARGE SCALE GENOMIC DNA]</scope>
    <source>
        <strain evidence="10 11">DSM 16608</strain>
    </source>
</reference>
<dbReference type="PANTHER" id="PTHR30069">
    <property type="entry name" value="TONB-DEPENDENT OUTER MEMBRANE RECEPTOR"/>
    <property type="match status" value="1"/>
</dbReference>
<dbReference type="Gene3D" id="2.170.130.10">
    <property type="entry name" value="TonB-dependent receptor, plug domain"/>
    <property type="match status" value="1"/>
</dbReference>
<evidence type="ECO:0000256" key="6">
    <source>
        <dbReference type="ARBA" id="ARBA00023237"/>
    </source>
</evidence>
<comment type="subcellular location">
    <subcellularLocation>
        <location evidence="1">Cell outer membrane</location>
        <topology evidence="1">Multi-pass membrane protein</topology>
    </subcellularLocation>
</comment>
<dbReference type="Pfam" id="PF13620">
    <property type="entry name" value="CarboxypepD_reg"/>
    <property type="match status" value="1"/>
</dbReference>
<evidence type="ECO:0000259" key="8">
    <source>
        <dbReference type="Pfam" id="PF07715"/>
    </source>
</evidence>
<dbReference type="GO" id="GO:0044718">
    <property type="term" value="P:siderophore transmembrane transport"/>
    <property type="evidence" value="ECO:0007669"/>
    <property type="project" value="TreeGrafter"/>
</dbReference>
<feature type="domain" description="TonB-dependent transporter Oar-like beta-barrel" evidence="9">
    <location>
        <begin position="239"/>
        <end position="316"/>
    </location>
</feature>
<gene>
    <name evidence="10" type="ORF">HMPREF9141_1906</name>
</gene>
<keyword evidence="10" id="KW-0675">Receptor</keyword>
<dbReference type="AlphaFoldDB" id="F0F8I9"/>
<dbReference type="Proteomes" id="UP000005697">
    <property type="component" value="Unassembled WGS sequence"/>
</dbReference>
<dbReference type="InterPro" id="IPR008969">
    <property type="entry name" value="CarboxyPept-like_regulatory"/>
</dbReference>
<dbReference type="RefSeq" id="WP_007366659.1">
    <property type="nucleotide sequence ID" value="NZ_GL872282.1"/>
</dbReference>
<dbReference type="Pfam" id="PF25183">
    <property type="entry name" value="OMP_b-brl_4"/>
    <property type="match status" value="2"/>
</dbReference>
<organism evidence="10 11">
    <name type="scientific">Prevotella multiformis DSM 16608</name>
    <dbReference type="NCBI Taxonomy" id="888743"/>
    <lineage>
        <taxon>Bacteria</taxon>
        <taxon>Pseudomonadati</taxon>
        <taxon>Bacteroidota</taxon>
        <taxon>Bacteroidia</taxon>
        <taxon>Bacteroidales</taxon>
        <taxon>Prevotellaceae</taxon>
        <taxon>Prevotella</taxon>
    </lineage>
</organism>
<feature type="domain" description="TonB-dependent transporter Oar-like beta-barrel" evidence="9">
    <location>
        <begin position="336"/>
        <end position="926"/>
    </location>
</feature>
<dbReference type="GO" id="GO:0009279">
    <property type="term" value="C:cell outer membrane"/>
    <property type="evidence" value="ECO:0007669"/>
    <property type="project" value="UniProtKB-SubCell"/>
</dbReference>
<dbReference type="PANTHER" id="PTHR30069:SF46">
    <property type="entry name" value="OAR PROTEIN"/>
    <property type="match status" value="1"/>
</dbReference>
<sequence>MQKRLLFLVTLLLAMTTTVMAQITTSGISGKVTSQGEDVIGATVTATHVPSGTVYRAVTNIDGRYTIQGMRVGGPYKVSVAYVGQKTKTFENVTLRLGETEELSCSLQDDSKELQEVVVTGSAGVNATKTGAATSLSSKQIADMPSITHGIADVARLNPQLTTSNNGAMSFAGTSNRYNSFMIDGAANNDVFGLAADGANGGQAGAQPVSMETIEQIQVNVAPFDVRQGGFTGGAINAITKSGTNVFHGSVYGFGNNQNLIGSKYPLADGGYAPKYNKQQEYNAGITFGGPIIKDKLFFFANYEKTNKTYPNLYTLGAESSAVDAAKASDVLAKIADLAQRQGVNYPTALSTEDIYTRSDKGGLKLDWNINETNKATLRWSIVSASQLNNAGSRKALNGSSYAYPFKSVTNSFIAELQSRLSPSVANEARASYVRVRDKRDINGEYPSISVNNVGGGSVNLGIERSSMANRLDQDIYTLEDNLTWYKGNHTYTFGTHNELYKFTNLFLQDLFGSYTFKNYDAFKSYYDDYVAGTIDPAKSYLNQYRYGHANTDVTGDPRWEASFGAAQLSFYAQDKWDVSNNFQLTYGLRMDMPVIFDTPTANEPFNQYAETRGWNVKTNQKLSSTPLWSPRVGFRWDINHDHRFILRGGAGVFTGRIPFVWISNNYSNTGIQLSTYNSYKTNGLDLLLDPNAQEANASKLKATGSQTINVYDRHFKFAQNLRFNLGFDFNVLGINWTAEAIYSKTLNDILYQNLAYEQTGKTYGQVYGSAGAPVEDNRPLFAKTTNGTPFANIYKLSNTSKGYTVNLSLKAEKHFNFGLDLMASYTWARSMSVNNGGSSVAESNWRFNYTYRNSNDPELGRSAYNVPHRLQASVYYHANYGSKKEWQTTVGLIYQGRSGSPYTLYYYGDVNEDGANGNDLFFIPTDAQIDKMRFDETDFSANALTKAVFGEGFTAPKLTEDMQRQLMKYWIGNDSYMKKHRGEFYKRYADNLAFEHHFDVHLAQKYSFKVGGQMNSLELSFDIINVGNLLNKDWGHTHGDGFGVYYSPVNYQKNGHYQFTGGYATRDYSDYYSRWRGQVGLRYTF</sequence>
<evidence type="ECO:0000256" key="7">
    <source>
        <dbReference type="SAM" id="SignalP"/>
    </source>
</evidence>
<name>F0F8I9_9BACT</name>
<dbReference type="OrthoDB" id="9768147at2"/>
<dbReference type="InterPro" id="IPR036942">
    <property type="entry name" value="Beta-barrel_TonB_sf"/>
</dbReference>
<evidence type="ECO:0000313" key="10">
    <source>
        <dbReference type="EMBL" id="EGC19366.1"/>
    </source>
</evidence>
<dbReference type="STRING" id="888743.HMPREF9141_1906"/>
<accession>F0F8I9</accession>
<keyword evidence="6" id="KW-0998">Cell outer membrane</keyword>
<keyword evidence="4" id="KW-0812">Transmembrane</keyword>
<dbReference type="InterPro" id="IPR037066">
    <property type="entry name" value="Plug_dom_sf"/>
</dbReference>
<feature type="signal peptide" evidence="7">
    <location>
        <begin position="1"/>
        <end position="21"/>
    </location>
</feature>
<feature type="chain" id="PRO_5003250431" evidence="7">
    <location>
        <begin position="22"/>
        <end position="1086"/>
    </location>
</feature>
<evidence type="ECO:0000259" key="9">
    <source>
        <dbReference type="Pfam" id="PF25183"/>
    </source>
</evidence>
<dbReference type="Gene3D" id="2.40.170.20">
    <property type="entry name" value="TonB-dependent receptor, beta-barrel domain"/>
    <property type="match status" value="1"/>
</dbReference>
<keyword evidence="5" id="KW-0472">Membrane</keyword>
<dbReference type="eggNOG" id="COG4771">
    <property type="taxonomic scope" value="Bacteria"/>
</dbReference>
<dbReference type="EMBL" id="AEWX01000027">
    <property type="protein sequence ID" value="EGC19366.1"/>
    <property type="molecule type" value="Genomic_DNA"/>
</dbReference>
<evidence type="ECO:0000313" key="11">
    <source>
        <dbReference type="Proteomes" id="UP000005697"/>
    </source>
</evidence>
<dbReference type="InterPro" id="IPR039426">
    <property type="entry name" value="TonB-dep_rcpt-like"/>
</dbReference>